<gene>
    <name evidence="3" type="ORF">ARMA_1590</name>
    <name evidence="4" type="ORF">SE16_11385</name>
</gene>
<dbReference type="EMBL" id="BBZA01000121">
    <property type="protein sequence ID" value="GAP63167.1"/>
    <property type="molecule type" value="Genomic_DNA"/>
</dbReference>
<evidence type="ECO:0008006" key="7">
    <source>
        <dbReference type="Google" id="ProtNLM"/>
    </source>
</evidence>
<keyword evidence="5" id="KW-1185">Reference proteome</keyword>
<protein>
    <recommendedName>
        <fullName evidence="7">Glycosyltransferase RgtA/B/C/D-like domain-containing protein</fullName>
    </recommendedName>
</protein>
<dbReference type="AlphaFoldDB" id="A0A0M9UCS0"/>
<feature type="region of interest" description="Disordered" evidence="1">
    <location>
        <begin position="457"/>
        <end position="500"/>
    </location>
</feature>
<evidence type="ECO:0000313" key="6">
    <source>
        <dbReference type="Proteomes" id="UP000050502"/>
    </source>
</evidence>
<evidence type="ECO:0000313" key="3">
    <source>
        <dbReference type="EMBL" id="GAP63167.1"/>
    </source>
</evidence>
<dbReference type="Proteomes" id="UP000050502">
    <property type="component" value="Unassembled WGS sequence"/>
</dbReference>
<evidence type="ECO:0000256" key="1">
    <source>
        <dbReference type="SAM" id="MobiDB-lite"/>
    </source>
</evidence>
<reference evidence="4 6" key="2">
    <citation type="submission" date="2015-07" db="EMBL/GenBank/DDBJ databases">
        <title>Whole genome sequence of Ardenticatena maritima DSM 23922.</title>
        <authorList>
            <person name="Hemp J."/>
            <person name="Ward L.M."/>
            <person name="Pace L.A."/>
            <person name="Fischer W.W."/>
        </authorList>
    </citation>
    <scope>NUCLEOTIDE SEQUENCE [LARGE SCALE GENOMIC DNA]</scope>
    <source>
        <strain evidence="4 6">110S</strain>
    </source>
</reference>
<feature type="transmembrane region" description="Helical" evidence="2">
    <location>
        <begin position="104"/>
        <end position="121"/>
    </location>
</feature>
<dbReference type="EMBL" id="LGKN01000006">
    <property type="protein sequence ID" value="KPL87139.1"/>
    <property type="molecule type" value="Genomic_DNA"/>
</dbReference>
<dbReference type="RefSeq" id="WP_054493041.1">
    <property type="nucleotide sequence ID" value="NZ_BBZA01000121.1"/>
</dbReference>
<feature type="transmembrane region" description="Helical" evidence="2">
    <location>
        <begin position="133"/>
        <end position="149"/>
    </location>
</feature>
<proteinExistence type="predicted"/>
<reference evidence="5" key="3">
    <citation type="submission" date="2015-08" db="EMBL/GenBank/DDBJ databases">
        <title>Draft Genome Sequence of a Heterotrophic Facultative Anaerobic Bacterium Ardenticatena maritima Strain 110S.</title>
        <authorList>
            <person name="Kawaichi S."/>
            <person name="Yoshida T."/>
            <person name="Sako Y."/>
            <person name="Nakamura R."/>
        </authorList>
    </citation>
    <scope>NUCLEOTIDE SEQUENCE [LARGE SCALE GENOMIC DNA]</scope>
    <source>
        <strain evidence="5">110S</strain>
    </source>
</reference>
<feature type="compositionally biased region" description="Low complexity" evidence="1">
    <location>
        <begin position="472"/>
        <end position="483"/>
    </location>
</feature>
<name>A0A0M9UCS0_9CHLR</name>
<dbReference type="STRING" id="872965.SE16_11385"/>
<evidence type="ECO:0000313" key="5">
    <source>
        <dbReference type="Proteomes" id="UP000037784"/>
    </source>
</evidence>
<reference evidence="3 5" key="1">
    <citation type="journal article" date="2015" name="Genome Announc.">
        <title>Draft Genome Sequence of a Heterotrophic Facultative Anaerobic Thermophilic Bacterium, Ardenticatena maritima Strain 110ST.</title>
        <authorList>
            <person name="Kawaichi S."/>
            <person name="Yoshida T."/>
            <person name="Sako Y."/>
            <person name="Nakamura R."/>
        </authorList>
    </citation>
    <scope>NUCLEOTIDE SEQUENCE [LARGE SCALE GENOMIC DNA]</scope>
    <source>
        <strain evidence="3 5">110S</strain>
    </source>
</reference>
<keyword evidence="2" id="KW-1133">Transmembrane helix</keyword>
<comment type="caution">
    <text evidence="3">The sequence shown here is derived from an EMBL/GenBank/DDBJ whole genome shotgun (WGS) entry which is preliminary data.</text>
</comment>
<evidence type="ECO:0000256" key="2">
    <source>
        <dbReference type="SAM" id="Phobius"/>
    </source>
</evidence>
<evidence type="ECO:0000313" key="4">
    <source>
        <dbReference type="EMBL" id="KPL87139.1"/>
    </source>
</evidence>
<dbReference type="Proteomes" id="UP000037784">
    <property type="component" value="Unassembled WGS sequence"/>
</dbReference>
<feature type="transmembrane region" description="Helical" evidence="2">
    <location>
        <begin position="319"/>
        <end position="339"/>
    </location>
</feature>
<organism evidence="3 5">
    <name type="scientific">Ardenticatena maritima</name>
    <dbReference type="NCBI Taxonomy" id="872965"/>
    <lineage>
        <taxon>Bacteria</taxon>
        <taxon>Bacillati</taxon>
        <taxon>Chloroflexota</taxon>
        <taxon>Ardenticatenia</taxon>
        <taxon>Ardenticatenales</taxon>
        <taxon>Ardenticatenaceae</taxon>
        <taxon>Ardenticatena</taxon>
    </lineage>
</organism>
<accession>A0A0M9UCS0</accession>
<sequence>MKNRATTDGRIALHLAFLVLAATMFLWSGRLHSSDGFAMYAVNDSLVRYGRYDIEQLHWMDIQQGTYGRGGWLYSRKGLGTSMAGFPLTVLGFVLPGLGPVQTSLLLAPLLTALSAALLYLAARRAFPHTPRAAAWLATVAWALGSVAWPYTKTFFSEPLVALATIGAFERLLALRDHPQSRRAAFGIGAWVGLGIVTRSAHAIVAPFFALTALFITWPRDLPPRDIVRRWRALPWGVWLSAAWPLMVALGLVLGYNWARFGNPFESGYLDFETFSANWLIGISGQLISPGRGLLWYVPWLVLLPLGVRAAWRRAPEGTGVALGVFAAYVLLYGKWYMWSGGSAWGPRFLVPTVPLLAWLSTPIAARRPRLLGLFVLLGIGVNAVACCGISTSTKHGSPIWALNRTRCQRFLKRSTPKSPTWCAWGCTPRSTLPGCRRRPSTRPPCSRQVWSACWRSPQPSPAWNAPDGKPSHSSGWSSPPHGGCSGKPTKPNRRITPRWRQLSNACRPRACASGKMAHPAPNSF</sequence>
<dbReference type="OrthoDB" id="136918at2"/>
<keyword evidence="2" id="KW-0812">Transmembrane</keyword>
<feature type="transmembrane region" description="Helical" evidence="2">
    <location>
        <begin position="345"/>
        <end position="364"/>
    </location>
</feature>
<dbReference type="InParanoid" id="A0A0M9UCS0"/>
<feature type="transmembrane region" description="Helical" evidence="2">
    <location>
        <begin position="371"/>
        <end position="392"/>
    </location>
</feature>
<feature type="transmembrane region" description="Helical" evidence="2">
    <location>
        <begin position="236"/>
        <end position="256"/>
    </location>
</feature>
<keyword evidence="2" id="KW-0472">Membrane</keyword>
<feature type="transmembrane region" description="Helical" evidence="2">
    <location>
        <begin position="186"/>
        <end position="216"/>
    </location>
</feature>
<feature type="transmembrane region" description="Helical" evidence="2">
    <location>
        <begin position="12"/>
        <end position="29"/>
    </location>
</feature>
<feature type="transmembrane region" description="Helical" evidence="2">
    <location>
        <begin position="294"/>
        <end position="312"/>
    </location>
</feature>